<evidence type="ECO:0000313" key="3">
    <source>
        <dbReference type="EMBL" id="MCV2884549.1"/>
    </source>
</evidence>
<dbReference type="InterPro" id="IPR000757">
    <property type="entry name" value="Beta-glucanase-like"/>
</dbReference>
<dbReference type="RefSeq" id="WP_263711831.1">
    <property type="nucleotide sequence ID" value="NZ_JAOWKX010000003.1"/>
</dbReference>
<dbReference type="Proteomes" id="UP001652504">
    <property type="component" value="Unassembled WGS sequence"/>
</dbReference>
<comment type="similarity">
    <text evidence="1">Belongs to the glycosyl hydrolase 16 family.</text>
</comment>
<evidence type="ECO:0000256" key="1">
    <source>
        <dbReference type="ARBA" id="ARBA00006865"/>
    </source>
</evidence>
<dbReference type="Gene3D" id="2.60.120.200">
    <property type="match status" value="1"/>
</dbReference>
<dbReference type="InterPro" id="IPR013320">
    <property type="entry name" value="ConA-like_dom_sf"/>
</dbReference>
<reference evidence="3 4" key="1">
    <citation type="submission" date="2022-10" db="EMBL/GenBank/DDBJ databases">
        <title>Aestuariibacter sp. AA17 isolated from Montipora capitata coral fragment.</title>
        <authorList>
            <person name="Emsley S.A."/>
            <person name="Pfannmuller K.M."/>
            <person name="Loughran R.M."/>
            <person name="Shlafstein M."/>
            <person name="Papke E."/>
            <person name="Saw J.H."/>
            <person name="Ushijima B."/>
            <person name="Videau P."/>
        </authorList>
    </citation>
    <scope>NUCLEOTIDE SEQUENCE [LARGE SCALE GENOMIC DNA]</scope>
    <source>
        <strain evidence="3 4">AA17</strain>
    </source>
</reference>
<keyword evidence="4" id="KW-1185">Reference proteome</keyword>
<evidence type="ECO:0000259" key="2">
    <source>
        <dbReference type="PROSITE" id="PS51762"/>
    </source>
</evidence>
<dbReference type="InterPro" id="IPR050546">
    <property type="entry name" value="Glycosyl_Hydrlase_16"/>
</dbReference>
<dbReference type="PROSITE" id="PS51762">
    <property type="entry name" value="GH16_2"/>
    <property type="match status" value="1"/>
</dbReference>
<organism evidence="3 4">
    <name type="scientific">Fluctibacter corallii</name>
    <dbReference type="NCBI Taxonomy" id="2984329"/>
    <lineage>
        <taxon>Bacteria</taxon>
        <taxon>Pseudomonadati</taxon>
        <taxon>Pseudomonadota</taxon>
        <taxon>Gammaproteobacteria</taxon>
        <taxon>Alteromonadales</taxon>
        <taxon>Alteromonadaceae</taxon>
        <taxon>Fluctibacter</taxon>
    </lineage>
</organism>
<feature type="domain" description="GH16" evidence="2">
    <location>
        <begin position="114"/>
        <end position="411"/>
    </location>
</feature>
<dbReference type="Gene3D" id="2.60.120.430">
    <property type="entry name" value="Galactose-binding lectin"/>
    <property type="match status" value="3"/>
</dbReference>
<proteinExistence type="inferred from homology"/>
<dbReference type="EMBL" id="JAOWKX010000003">
    <property type="protein sequence ID" value="MCV2884549.1"/>
    <property type="molecule type" value="Genomic_DNA"/>
</dbReference>
<evidence type="ECO:0000313" key="4">
    <source>
        <dbReference type="Proteomes" id="UP001652504"/>
    </source>
</evidence>
<dbReference type="InterPro" id="IPR008979">
    <property type="entry name" value="Galactose-bd-like_sf"/>
</dbReference>
<sequence>MRLLVSIFFMTILFSRYAFGEWQPLDTRVEIVQSSGVFDRVNKQIVSSVSIKNLTDTSLNGPFRLVISDASMPLLNFEGETAQGSPYIALDTQQLVAGQTLNHQLAFLLARKRLSYQAALYQYIDNDSWELVWQDEFNGENIDLTKWSFEENCWGGGNNEQQCYTARDKNAYLENGLLNIVAHRETYTGPAAPDGSGTAVATLPYTSARLRSMHKGDWQYGRFEIRAKMPYGQGTWPAIWMLPTDYVYGGWAASGEIDIVEAVNLKTASDAPDTDNITPENRVYGTLHYGRAWPENVHSGLHYRLPNNENPADGFHVYALEWEKDEIRWYVNGVHYATQRSEQWYSQFQDANGVWQTGSEDAPYNQRFHMLLNLAVGGAWAGNVNETGIDESVFPQALQIDYVRVYRCSINSENGQGCATVDDGATLVQGYQPPPLPSDKPLAEQHQLMLFDNALNVDTSLSTYNPDGTISTSIATVPERGGVLHIDQTGSVGNVYVQLPNVLNLSHWRENGVLRFDIRMIDSQSGESSALVKIDSGWPNVSDHLLTLMLGEEWSSVSLPLSELEAAGNRLSNGHQASLDSVVNAFVIEPLSPMRIQIDNLRWEYAVTEKDHVNIYIDQDIAPFDVGSYVASGSVQIADVHSSDSQRGKVKELRFNTDESVVYFQTMLDDTLSTLKYDISHFDAVQFDLNVLEDPRADRGYVIKMDCGHPCGSGDISITSPPINTWTQYTIPLSDLLSNSGSTLDLTNVDTPLVIFPSWGNQQGVVMQIDNVKLVSDGDDTNNPVTVVPVESPTYIYQQGYAAYWQGWDCCNNASVSDVIDEQRGQSIEVDFYGPSPTVSGLQASVPHDLSGIMTGYLTFSVNILTQPHDQSAQWRLKLEGRDGSFAEVLLSDNLDGIQPIVGQWQTYRFSLSQLHNAGVNLSRLHLVLLFPDWGKAQGGKYRLNDVAFSY</sequence>
<dbReference type="CDD" id="cd08023">
    <property type="entry name" value="GH16_laminarinase_like"/>
    <property type="match status" value="1"/>
</dbReference>
<accession>A0ABT3A785</accession>
<dbReference type="PANTHER" id="PTHR10963:SF55">
    <property type="entry name" value="GLYCOSIDE HYDROLASE FAMILY 16 PROTEIN"/>
    <property type="match status" value="1"/>
</dbReference>
<dbReference type="SUPFAM" id="SSF49899">
    <property type="entry name" value="Concanavalin A-like lectins/glucanases"/>
    <property type="match status" value="1"/>
</dbReference>
<name>A0ABT3A785_9ALTE</name>
<dbReference type="Pfam" id="PF00722">
    <property type="entry name" value="Glyco_hydro_16"/>
    <property type="match status" value="1"/>
</dbReference>
<dbReference type="PANTHER" id="PTHR10963">
    <property type="entry name" value="GLYCOSYL HYDROLASE-RELATED"/>
    <property type="match status" value="1"/>
</dbReference>
<gene>
    <name evidence="3" type="ORF">OE749_07570</name>
</gene>
<comment type="caution">
    <text evidence="3">The sequence shown here is derived from an EMBL/GenBank/DDBJ whole genome shotgun (WGS) entry which is preliminary data.</text>
</comment>
<dbReference type="SUPFAM" id="SSF49785">
    <property type="entry name" value="Galactose-binding domain-like"/>
    <property type="match status" value="3"/>
</dbReference>
<protein>
    <submittedName>
        <fullName evidence="3">Family 16 glycosylhydrolase</fullName>
    </submittedName>
</protein>